<dbReference type="Gene3D" id="1.25.40.390">
    <property type="match status" value="1"/>
</dbReference>
<sequence length="560" mass="64029">MKLMKLKHIALLMSVCILGGCDFMDCDESNDYQKENIFTSFERSKKMVTNIYSYLPQDFCNTEGAMQDAATDDAVHVYKSSAIHYFVNGTWSANRLVDNVWSKYYTAIRAANLYLKEAEGQIFEDWENAEKYKDMMKEFNNFPYEVRFLRAFYYFELIKRYHDVPLVTTVLTQDEVNNLKRESCDLVADFIVKELTEITAEGKLPITYTEGFASKDIGRITRGAALALKSRVTLYMASPLYSEDNARKWKKAASAAYEIIGNVSELGYELVDDLTAQFRKVNNTCAEVILARGVGETGDFEKANFPMGVEGGKTSTCPTQNLVDAFEMKDGSKFDWNDPTMAANPYSNRDPRLARTVAYNNMNWCGAPLQIWEGGANGLPLTNATTTGYYLYKYLNPNISFVSGSTTTKAQHNWVLFRYAEILLNYAEAMINAFGNPDYADTDYPMTAREAVNKVRARGKVEMPPYPAGMGKADFIERLKNERRVELAFEGHRFWDVRRWKDLDKTADIYGVKVIKDEAGKFEYSKFLMETRNMTDNLYFYPISNTEKYKNPNLGQNPGW</sequence>
<dbReference type="SUPFAM" id="SSF48452">
    <property type="entry name" value="TPR-like"/>
    <property type="match status" value="1"/>
</dbReference>
<evidence type="ECO:0000256" key="1">
    <source>
        <dbReference type="ARBA" id="ARBA00004442"/>
    </source>
</evidence>
<reference evidence="9 10" key="1">
    <citation type="submission" date="2018-09" db="EMBL/GenBank/DDBJ databases">
        <title>Murine metabolic-syndrome-specific gut microbial biobank.</title>
        <authorList>
            <person name="Liu C."/>
        </authorList>
    </citation>
    <scope>NUCLEOTIDE SEQUENCE [LARGE SCALE GENOMIC DNA]</scope>
    <source>
        <strain evidence="9 10">0.1X-D8-26</strain>
    </source>
</reference>
<keyword evidence="3 6" id="KW-0732">Signal</keyword>
<dbReference type="GO" id="GO:0009279">
    <property type="term" value="C:cell outer membrane"/>
    <property type="evidence" value="ECO:0007669"/>
    <property type="project" value="UniProtKB-SubCell"/>
</dbReference>
<evidence type="ECO:0000259" key="7">
    <source>
        <dbReference type="Pfam" id="PF07980"/>
    </source>
</evidence>
<proteinExistence type="inferred from homology"/>
<dbReference type="Proteomes" id="UP000267159">
    <property type="component" value="Unassembled WGS sequence"/>
</dbReference>
<evidence type="ECO:0000313" key="9">
    <source>
        <dbReference type="EMBL" id="RLT80970.1"/>
    </source>
</evidence>
<keyword evidence="4" id="KW-0472">Membrane</keyword>
<feature type="signal peptide" evidence="6">
    <location>
        <begin position="1"/>
        <end position="20"/>
    </location>
</feature>
<evidence type="ECO:0000259" key="8">
    <source>
        <dbReference type="Pfam" id="PF14322"/>
    </source>
</evidence>
<dbReference type="InterPro" id="IPR012944">
    <property type="entry name" value="SusD_RagB_dom"/>
</dbReference>
<accession>A0A3L8AF88</accession>
<name>A0A3L8AF88_9BACE</name>
<dbReference type="Pfam" id="PF07980">
    <property type="entry name" value="SusD_RagB"/>
    <property type="match status" value="1"/>
</dbReference>
<evidence type="ECO:0000256" key="5">
    <source>
        <dbReference type="ARBA" id="ARBA00023237"/>
    </source>
</evidence>
<feature type="chain" id="PRO_5017935764" evidence="6">
    <location>
        <begin position="21"/>
        <end position="560"/>
    </location>
</feature>
<feature type="domain" description="SusD-like N-terminal" evidence="8">
    <location>
        <begin position="23"/>
        <end position="234"/>
    </location>
</feature>
<dbReference type="Pfam" id="PF14322">
    <property type="entry name" value="SusD-like_3"/>
    <property type="match status" value="1"/>
</dbReference>
<protein>
    <submittedName>
        <fullName evidence="9">RagB/SusD family nutrient uptake outer membrane protein</fullName>
    </submittedName>
</protein>
<evidence type="ECO:0000256" key="2">
    <source>
        <dbReference type="ARBA" id="ARBA00006275"/>
    </source>
</evidence>
<evidence type="ECO:0000256" key="6">
    <source>
        <dbReference type="SAM" id="SignalP"/>
    </source>
</evidence>
<gene>
    <name evidence="9" type="ORF">D7Y07_05360</name>
</gene>
<dbReference type="AlphaFoldDB" id="A0A3L8AF88"/>
<dbReference type="InterPro" id="IPR033985">
    <property type="entry name" value="SusD-like_N"/>
</dbReference>
<feature type="domain" description="RagB/SusD" evidence="7">
    <location>
        <begin position="292"/>
        <end position="560"/>
    </location>
</feature>
<evidence type="ECO:0000256" key="4">
    <source>
        <dbReference type="ARBA" id="ARBA00023136"/>
    </source>
</evidence>
<comment type="similarity">
    <text evidence="2">Belongs to the SusD family.</text>
</comment>
<comment type="caution">
    <text evidence="9">The sequence shown here is derived from an EMBL/GenBank/DDBJ whole genome shotgun (WGS) entry which is preliminary data.</text>
</comment>
<organism evidence="9 10">
    <name type="scientific">Bacteroides acidifaciens</name>
    <dbReference type="NCBI Taxonomy" id="85831"/>
    <lineage>
        <taxon>Bacteria</taxon>
        <taxon>Pseudomonadati</taxon>
        <taxon>Bacteroidota</taxon>
        <taxon>Bacteroidia</taxon>
        <taxon>Bacteroidales</taxon>
        <taxon>Bacteroidaceae</taxon>
        <taxon>Bacteroides</taxon>
    </lineage>
</organism>
<dbReference type="PROSITE" id="PS51257">
    <property type="entry name" value="PROKAR_LIPOPROTEIN"/>
    <property type="match status" value="1"/>
</dbReference>
<dbReference type="EMBL" id="RAZM01000011">
    <property type="protein sequence ID" value="RLT80970.1"/>
    <property type="molecule type" value="Genomic_DNA"/>
</dbReference>
<dbReference type="STRING" id="1235814.GCA_000613385_04715"/>
<evidence type="ECO:0000313" key="10">
    <source>
        <dbReference type="Proteomes" id="UP000267159"/>
    </source>
</evidence>
<keyword evidence="5" id="KW-0998">Cell outer membrane</keyword>
<comment type="subcellular location">
    <subcellularLocation>
        <location evidence="1">Cell outer membrane</location>
    </subcellularLocation>
</comment>
<evidence type="ECO:0000256" key="3">
    <source>
        <dbReference type="ARBA" id="ARBA00022729"/>
    </source>
</evidence>
<dbReference type="InterPro" id="IPR011990">
    <property type="entry name" value="TPR-like_helical_dom_sf"/>
</dbReference>